<feature type="domain" description="F-box" evidence="2">
    <location>
        <begin position="1338"/>
        <end position="1383"/>
    </location>
</feature>
<evidence type="ECO:0000256" key="1">
    <source>
        <dbReference type="SAM" id="MobiDB-lite"/>
    </source>
</evidence>
<dbReference type="EMBL" id="JAKWFO010000001">
    <property type="protein sequence ID" value="KAI9639127.1"/>
    <property type="molecule type" value="Genomic_DNA"/>
</dbReference>
<protein>
    <recommendedName>
        <fullName evidence="2">F-box domain-containing protein</fullName>
    </recommendedName>
</protein>
<sequence>MSATTPQASITSLTSLPVELLGRIGHYADLGTAIALRRTYRGGASCRDGGGRVYQGGAGGVRAGADGQGAAESGPGPAAVLGDGGERRSLPSIISDEEISPFIRSLRIFRSEDHPAYDDSLDNHLLACHRDLLQCGLGLSFAPLVDVTISSESLYNLQFIPFLCESAPNLLSIAFEYQGACFEHYDGASSPGFPRCLTRDTQLTRLSMTFGCHGASQMNNPIPTFLDLLRRSPNLEVLLCDASDAGSAVGSVDAVRCMSSLRDLLWRWEIAYQEPEPFNIPGDGPGLAAPRRAVLTHYGWSFFIEKDLASTMPAVEIIHFDCSKRARISSEIEPCAPISRGAGGQTTPMILPPKFAAWLRDCRRLRIINYIYRSDMASGFGLFDHLDRVESAGDVSAHIFSVRYGYSELLYGRMLVMDVLHRKGHRTEKTRVTRILYTANLASLLKFRPVLQIGEPFWYPFSEYEGMAVPMEVITAMKKAEGVKEDDYWDWRGVEFGAEAWRVLMSWKSKMVADFACPQPLTPHLSLICTFSSPSTTGSRAKAIRSRYSTAAEKGVAGLGEEGRERLGVSMGDRVHDRSYHSSTQTVLLDSSISTRAFRAAMRNLASAESTRAKENAAKTDARIKILRSWLLRKLSTSFSLFYTYTTQSTAFPMTLTSTSTSTALLSPPTSLSSLPVELLGRIGHYADLGTAIALRRTCRLTAVALRWRVLRDLNLFVTDELSPEAREAARRARIVEEEGKGRETQEVYALGRMIKGLLRRDLADPRCWEAVENVALCHRSSWMSWTISLFEEISPYIRSLRVFRGHDQSPSEDSFDNQLLCCHQQLLRGGFAISFNSLVDVTISSESLYNLQFVVFLCESAPNLCSMAFEYRACFQAHKPISKPSTAFPRSLTRDTQLKRLSLKVNCSHASRDYNPVDTIIDLLGRSPKLEVLLCKVKGGLKAEMPLEAIRTLARLRDLRWDWRLQYGAAESVDMAAGNVGFDSLRRVMLPLSEYTIPVGEMLATSMPLLEIIHLDCSRLNSSSDSRLNQGFVKRTATDQDGTYMLLPAAHASWLRKCARLRIVHYMTPMYRPVRPGQCSLFDHLDRVEAEGNVSGYIYSIKHRGDELLYGRMLIHLVHRSVSAFPDKTSVSRVLYTAAGRVLSWAKGVIQVDEPSWCAFTEYEGILVEREVIAAMKEAEGVEGSEHWNRRGVEVGADANKPRSPPRHPSALSPPLAPSRAPHPAFPPLSMTETASSPSDHGGRDAGTEGTGKGLDGVGDGRCGSVEGGWLYRENDVEMRPGDSSRANIYVPVASSDSQSCLFMQISVREVDHGCCRARNEECGACTKVLPPSQRSAATLTSLPRELIAQIGNYADPKTAASLAGVSRLTAGILERRIWRDLELYLTEEFMAQRSWLGYIPPEREAELRKARAEYALRKMAKGVLMNGNDKRWKTVETVTLCSRSPAMSWVVNFFENISPFIRSLAIRPTVGVIPSAESLDNHLLACHSELLRCGLGLSFSSLTTVQIGHNALYSILFIPFLCNSAPHLVSLAFEYNAVYEGAANMPQSPLGGQRFIERDTVIRKLSLSADLVEVVAFRDPAEVIVDLLNRSPNLVSLSCEVDEAEAGEPALAAATCIGRMLHLRTLHWGWLDGMVVASMRGIAVEGPNYPQLQRLILPTREWSYPTRQATLPSLPRVEILHFDCRSRISDTGPYLAPGMKIPLIIAGTDLRPMSIPVKFASWLRKLPGLREIGYTSRRDSHGGVVSVGDLDPTEAAVEVTGHIYSVCHGGEELLYGDMLVQDIHQWESRNPQETCPTRVFYTGAPAETFTRLPHLARVDEPTWCPFGDYRGESIVHAAIRGIKEIEGVKGSGYWERRGVEVGLGAWNLMRRQRSIMLGIEQGRWARKVRELAAKTSERAAKTNGKVRTNT</sequence>
<dbReference type="Proteomes" id="UP001164286">
    <property type="component" value="Unassembled WGS sequence"/>
</dbReference>
<reference evidence="3" key="1">
    <citation type="journal article" date="2022" name="G3 (Bethesda)">
        <title>High quality genome of the basidiomycete yeast Dioszegia hungarica PDD-24b-2 isolated from cloud water.</title>
        <authorList>
            <person name="Jarrige D."/>
            <person name="Haridas S."/>
            <person name="Bleykasten-Grosshans C."/>
            <person name="Joly M."/>
            <person name="Nadalig T."/>
            <person name="Sancelme M."/>
            <person name="Vuilleumier S."/>
            <person name="Grigoriev I.V."/>
            <person name="Amato P."/>
            <person name="Bringel F."/>
        </authorList>
    </citation>
    <scope>NUCLEOTIDE SEQUENCE</scope>
    <source>
        <strain evidence="3">PDD-24b-2</strain>
    </source>
</reference>
<feature type="compositionally biased region" description="Gly residues" evidence="1">
    <location>
        <begin position="1250"/>
        <end position="1262"/>
    </location>
</feature>
<dbReference type="PROSITE" id="PS50181">
    <property type="entry name" value="FBOX"/>
    <property type="match status" value="1"/>
</dbReference>
<dbReference type="GeneID" id="77726967"/>
<feature type="compositionally biased region" description="Low complexity" evidence="1">
    <location>
        <begin position="1210"/>
        <end position="1224"/>
    </location>
</feature>
<accession>A0AA38HFI3</accession>
<feature type="region of interest" description="Disordered" evidence="1">
    <location>
        <begin position="64"/>
        <end position="85"/>
    </location>
</feature>
<keyword evidence="4" id="KW-1185">Reference proteome</keyword>
<evidence type="ECO:0000259" key="2">
    <source>
        <dbReference type="PROSITE" id="PS50181"/>
    </source>
</evidence>
<evidence type="ECO:0000313" key="3">
    <source>
        <dbReference type="EMBL" id="KAI9639127.1"/>
    </source>
</evidence>
<dbReference type="InterPro" id="IPR001810">
    <property type="entry name" value="F-box_dom"/>
</dbReference>
<proteinExistence type="predicted"/>
<organism evidence="3 4">
    <name type="scientific">Dioszegia hungarica</name>
    <dbReference type="NCBI Taxonomy" id="4972"/>
    <lineage>
        <taxon>Eukaryota</taxon>
        <taxon>Fungi</taxon>
        <taxon>Dikarya</taxon>
        <taxon>Basidiomycota</taxon>
        <taxon>Agaricomycotina</taxon>
        <taxon>Tremellomycetes</taxon>
        <taxon>Tremellales</taxon>
        <taxon>Bulleribasidiaceae</taxon>
        <taxon>Dioszegia</taxon>
    </lineage>
</organism>
<feature type="region of interest" description="Disordered" evidence="1">
    <location>
        <begin position="1197"/>
        <end position="1262"/>
    </location>
</feature>
<name>A0AA38HFI3_9TREE</name>
<gene>
    <name evidence="3" type="ORF">MKK02DRAFT_29250</name>
</gene>
<comment type="caution">
    <text evidence="3">The sequence shown here is derived from an EMBL/GenBank/DDBJ whole genome shotgun (WGS) entry which is preliminary data.</text>
</comment>
<dbReference type="RefSeq" id="XP_052948904.1">
    <property type="nucleotide sequence ID" value="XM_053087762.1"/>
</dbReference>
<evidence type="ECO:0000313" key="4">
    <source>
        <dbReference type="Proteomes" id="UP001164286"/>
    </source>
</evidence>